<comment type="caution">
    <text evidence="1">The sequence shown here is derived from an EMBL/GenBank/DDBJ whole genome shotgun (WGS) entry which is preliminary data.</text>
</comment>
<evidence type="ECO:0000313" key="2">
    <source>
        <dbReference type="Proteomes" id="UP001209317"/>
    </source>
</evidence>
<sequence>MEIRECKKCGFVLSTRPNLKEVDGVCSACINHEKKKSIDFASRQAWLTQYIKENKTHEKYDCLVAVSGGKDSTTIIRKLFENHEVKKVLLVNLTEEFTHTQAGVHNLNNLVKRYNCDLITFRINPEELAASMRHGLTEYLNPLKWLEEQIYQVPLDIAKNYGIKLVFYGENPEYEYGSNEELEIFHHASTDDLRIIYMGAIYPYSAQEWYKLASEVGFRDLNYYNEWQRHGQIENYSQIDSIGYNMGVWTKFPKFGFQRVSDMACRFVRDGVLTKAQARKLIMEQDYICDPSSKRDFCRAAGITEQYFDEMVDKHANPDLVEKDINGVWRRKDLL</sequence>
<accession>A0AAE3IMG5</accession>
<gene>
    <name evidence="1" type="ORF">OD355_08740</name>
</gene>
<dbReference type="EMBL" id="JAOTPL010000011">
    <property type="protein sequence ID" value="MCU7694599.1"/>
    <property type="molecule type" value="Genomic_DNA"/>
</dbReference>
<dbReference type="AlphaFoldDB" id="A0AAE3IMG5"/>
<proteinExistence type="predicted"/>
<dbReference type="Proteomes" id="UP001209317">
    <property type="component" value="Unassembled WGS sequence"/>
</dbReference>
<keyword evidence="2" id="KW-1185">Reference proteome</keyword>
<dbReference type="Gene3D" id="3.40.50.620">
    <property type="entry name" value="HUPs"/>
    <property type="match status" value="1"/>
</dbReference>
<evidence type="ECO:0000313" key="1">
    <source>
        <dbReference type="EMBL" id="MCU7694599.1"/>
    </source>
</evidence>
<protein>
    <recommendedName>
        <fullName evidence="3">N-acetyl sugar amidotransferase</fullName>
    </recommendedName>
</protein>
<dbReference type="SUPFAM" id="SSF52402">
    <property type="entry name" value="Adenine nucleotide alpha hydrolases-like"/>
    <property type="match status" value="1"/>
</dbReference>
<dbReference type="InterPro" id="IPR014729">
    <property type="entry name" value="Rossmann-like_a/b/a_fold"/>
</dbReference>
<evidence type="ECO:0008006" key="3">
    <source>
        <dbReference type="Google" id="ProtNLM"/>
    </source>
</evidence>
<dbReference type="RefSeq" id="WP_263038085.1">
    <property type="nucleotide sequence ID" value="NZ_JAOTPL010000011.1"/>
</dbReference>
<name>A0AAE3IMG5_9BACT</name>
<organism evidence="1 2">
    <name type="scientific">Haoranjiania flava</name>
    <dbReference type="NCBI Taxonomy" id="1856322"/>
    <lineage>
        <taxon>Bacteria</taxon>
        <taxon>Pseudomonadati</taxon>
        <taxon>Bacteroidota</taxon>
        <taxon>Chitinophagia</taxon>
        <taxon>Chitinophagales</taxon>
        <taxon>Chitinophagaceae</taxon>
        <taxon>Haoranjiania</taxon>
    </lineage>
</organism>
<reference evidence="1" key="1">
    <citation type="submission" date="2022-10" db="EMBL/GenBank/DDBJ databases">
        <authorList>
            <person name="Kim H.S."/>
            <person name="Kim J.-S."/>
            <person name="Suh M.K."/>
            <person name="Eom M.K."/>
            <person name="Lee J.-S."/>
        </authorList>
    </citation>
    <scope>NUCLEOTIDE SEQUENCE</scope>
    <source>
        <strain evidence="1">LIP-5</strain>
    </source>
</reference>